<keyword evidence="6" id="KW-1185">Reference proteome</keyword>
<dbReference type="PANTHER" id="PTHR40633:SF1">
    <property type="entry name" value="GPI ANCHORED SERINE-THREONINE RICH PROTEIN (AFU_ORTHOLOGUE AFUA_1G03630)"/>
    <property type="match status" value="1"/>
</dbReference>
<evidence type="ECO:0000256" key="1">
    <source>
        <dbReference type="ARBA" id="ARBA00022729"/>
    </source>
</evidence>
<gene>
    <name evidence="5" type="ORF">K444DRAFT_224112</name>
</gene>
<reference evidence="5 6" key="1">
    <citation type="submission" date="2016-04" db="EMBL/GenBank/DDBJ databases">
        <title>A degradative enzymes factory behind the ericoid mycorrhizal symbiosis.</title>
        <authorList>
            <consortium name="DOE Joint Genome Institute"/>
            <person name="Martino E."/>
            <person name="Morin E."/>
            <person name="Grelet G."/>
            <person name="Kuo A."/>
            <person name="Kohler A."/>
            <person name="Daghino S."/>
            <person name="Barry K."/>
            <person name="Choi C."/>
            <person name="Cichocki N."/>
            <person name="Clum A."/>
            <person name="Copeland A."/>
            <person name="Hainaut M."/>
            <person name="Haridas S."/>
            <person name="Labutti K."/>
            <person name="Lindquist E."/>
            <person name="Lipzen A."/>
            <person name="Khouja H.-R."/>
            <person name="Murat C."/>
            <person name="Ohm R."/>
            <person name="Olson A."/>
            <person name="Spatafora J."/>
            <person name="Veneault-Fourrey C."/>
            <person name="Henrissat B."/>
            <person name="Grigoriev I."/>
            <person name="Martin F."/>
            <person name="Perotto S."/>
        </authorList>
    </citation>
    <scope>NUCLEOTIDE SEQUENCE [LARGE SCALE GENOMIC DNA]</scope>
    <source>
        <strain evidence="5 6">E</strain>
    </source>
</reference>
<dbReference type="STRING" id="1095630.A0A2J6SJW2"/>
<dbReference type="InterPro" id="IPR052982">
    <property type="entry name" value="SRP1/TIP1-like"/>
</dbReference>
<evidence type="ECO:0000313" key="5">
    <source>
        <dbReference type="EMBL" id="PMD51058.1"/>
    </source>
</evidence>
<proteinExistence type="predicted"/>
<sequence length="224" mass="22769">MRASFLVQVLAFATAALAQTPGFDPFFSPLDQSKYKVGDVLPIAWNATKTGGRISLTLVGGTSAKGLAPVTVIAAHIDNTPGAPTTYAWPIPPNIGSFASYGVNLTLDGASDFQYSSQFYISGGVGAGFSSTTTITDTTVTQTTQTTSTITVANSTSSLATTTMSSNMTMTTASPTPSKTKTGAGTGTVSESSTPSPTKNAGEALRLGGMALVRLGGSVMAFLL</sequence>
<feature type="region of interest" description="Disordered" evidence="2">
    <location>
        <begin position="167"/>
        <end position="202"/>
    </location>
</feature>
<dbReference type="GeneID" id="36579258"/>
<dbReference type="AlphaFoldDB" id="A0A2J6SJW2"/>
<dbReference type="OrthoDB" id="2260257at2759"/>
<dbReference type="Proteomes" id="UP000235371">
    <property type="component" value="Unassembled WGS sequence"/>
</dbReference>
<evidence type="ECO:0000256" key="3">
    <source>
        <dbReference type="SAM" id="SignalP"/>
    </source>
</evidence>
<dbReference type="EMBL" id="KZ613912">
    <property type="protein sequence ID" value="PMD51058.1"/>
    <property type="molecule type" value="Genomic_DNA"/>
</dbReference>
<keyword evidence="1 3" id="KW-0732">Signal</keyword>
<protein>
    <recommendedName>
        <fullName evidence="4">Yeast cell wall synthesis Kre9/Knh1-like N-terminal domain-containing protein</fullName>
    </recommendedName>
</protein>
<dbReference type="PANTHER" id="PTHR40633">
    <property type="entry name" value="MATRIX PROTEIN, PUTATIVE (AFU_ORTHOLOGUE AFUA_8G05410)-RELATED"/>
    <property type="match status" value="1"/>
</dbReference>
<dbReference type="RefSeq" id="XP_024727962.1">
    <property type="nucleotide sequence ID" value="XM_024871176.1"/>
</dbReference>
<feature type="domain" description="Yeast cell wall synthesis Kre9/Knh1-like N-terminal" evidence="4">
    <location>
        <begin position="29"/>
        <end position="121"/>
    </location>
</feature>
<evidence type="ECO:0000256" key="2">
    <source>
        <dbReference type="SAM" id="MobiDB-lite"/>
    </source>
</evidence>
<name>A0A2J6SJW2_9HELO</name>
<evidence type="ECO:0000259" key="4">
    <source>
        <dbReference type="Pfam" id="PF10342"/>
    </source>
</evidence>
<feature type="chain" id="PRO_5014448491" description="Yeast cell wall synthesis Kre9/Knh1-like N-terminal domain-containing protein" evidence="3">
    <location>
        <begin position="19"/>
        <end position="224"/>
    </location>
</feature>
<dbReference type="InParanoid" id="A0A2J6SJW2"/>
<dbReference type="InterPro" id="IPR018466">
    <property type="entry name" value="Kre9/Knh1-like_N"/>
</dbReference>
<feature type="signal peptide" evidence="3">
    <location>
        <begin position="1"/>
        <end position="18"/>
    </location>
</feature>
<feature type="compositionally biased region" description="Low complexity" evidence="2">
    <location>
        <begin position="167"/>
        <end position="182"/>
    </location>
</feature>
<dbReference type="Pfam" id="PF10342">
    <property type="entry name" value="Kre9_KNH"/>
    <property type="match status" value="1"/>
</dbReference>
<accession>A0A2J6SJW2</accession>
<evidence type="ECO:0000313" key="6">
    <source>
        <dbReference type="Proteomes" id="UP000235371"/>
    </source>
</evidence>
<feature type="compositionally biased region" description="Polar residues" evidence="2">
    <location>
        <begin position="187"/>
        <end position="199"/>
    </location>
</feature>
<organism evidence="5 6">
    <name type="scientific">Hyaloscypha bicolor E</name>
    <dbReference type="NCBI Taxonomy" id="1095630"/>
    <lineage>
        <taxon>Eukaryota</taxon>
        <taxon>Fungi</taxon>
        <taxon>Dikarya</taxon>
        <taxon>Ascomycota</taxon>
        <taxon>Pezizomycotina</taxon>
        <taxon>Leotiomycetes</taxon>
        <taxon>Helotiales</taxon>
        <taxon>Hyaloscyphaceae</taxon>
        <taxon>Hyaloscypha</taxon>
        <taxon>Hyaloscypha bicolor</taxon>
    </lineage>
</organism>